<sequence>MDVHNAFIHGDLYEEIYMTPPPSLQRPGSYFTQSKADYSLYTYKREKSFIALLIYVDDIPIIGNNLAAINSPKHFLRTRFRIKDLQDLKFFLGIEVSHSKKGISLSERKYILDILKDGGHLGVRPISFPMEQNLKLSDTCELLKDPTKYKRLVGRLIYLIVTRPDIKYAVHVLS</sequence>
<name>A0AAD4YUD4_PRUDU</name>
<dbReference type="AlphaFoldDB" id="A0AAD4YUD4"/>
<feature type="domain" description="Reverse transcriptase Ty1/copia-type" evidence="1">
    <location>
        <begin position="31"/>
        <end position="131"/>
    </location>
</feature>
<dbReference type="PANTHER" id="PTHR11439">
    <property type="entry name" value="GAG-POL-RELATED RETROTRANSPOSON"/>
    <property type="match status" value="1"/>
</dbReference>
<dbReference type="InterPro" id="IPR013103">
    <property type="entry name" value="RVT_2"/>
</dbReference>
<organism evidence="2 3">
    <name type="scientific">Prunus dulcis</name>
    <name type="common">Almond</name>
    <name type="synonym">Amygdalus dulcis</name>
    <dbReference type="NCBI Taxonomy" id="3755"/>
    <lineage>
        <taxon>Eukaryota</taxon>
        <taxon>Viridiplantae</taxon>
        <taxon>Streptophyta</taxon>
        <taxon>Embryophyta</taxon>
        <taxon>Tracheophyta</taxon>
        <taxon>Spermatophyta</taxon>
        <taxon>Magnoliopsida</taxon>
        <taxon>eudicotyledons</taxon>
        <taxon>Gunneridae</taxon>
        <taxon>Pentapetalae</taxon>
        <taxon>rosids</taxon>
        <taxon>fabids</taxon>
        <taxon>Rosales</taxon>
        <taxon>Rosaceae</taxon>
        <taxon>Amygdaloideae</taxon>
        <taxon>Amygdaleae</taxon>
        <taxon>Prunus</taxon>
    </lineage>
</organism>
<dbReference type="Proteomes" id="UP001054821">
    <property type="component" value="Chromosome 6"/>
</dbReference>
<dbReference type="Pfam" id="PF07727">
    <property type="entry name" value="RVT_2"/>
    <property type="match status" value="1"/>
</dbReference>
<evidence type="ECO:0000259" key="1">
    <source>
        <dbReference type="Pfam" id="PF07727"/>
    </source>
</evidence>
<gene>
    <name evidence="2" type="ORF">L3X38_031789</name>
</gene>
<accession>A0AAD4YUD4</accession>
<keyword evidence="3" id="KW-1185">Reference proteome</keyword>
<protein>
    <recommendedName>
        <fullName evidence="1">Reverse transcriptase Ty1/copia-type domain-containing protein</fullName>
    </recommendedName>
</protein>
<reference evidence="2 3" key="1">
    <citation type="journal article" date="2022" name="G3 (Bethesda)">
        <title>Whole-genome sequence and methylome profiling of the almond [Prunus dulcis (Mill.) D.A. Webb] cultivar 'Nonpareil'.</title>
        <authorList>
            <person name="D'Amico-Willman K.M."/>
            <person name="Ouma W.Z."/>
            <person name="Meulia T."/>
            <person name="Sideli G.M."/>
            <person name="Gradziel T.M."/>
            <person name="Fresnedo-Ramirez J."/>
        </authorList>
    </citation>
    <scope>NUCLEOTIDE SEQUENCE [LARGE SCALE GENOMIC DNA]</scope>
    <source>
        <strain evidence="2">Clone GOH B32 T37-40</strain>
    </source>
</reference>
<evidence type="ECO:0000313" key="2">
    <source>
        <dbReference type="EMBL" id="KAI5322717.1"/>
    </source>
</evidence>
<dbReference type="SUPFAM" id="SSF56672">
    <property type="entry name" value="DNA/RNA polymerases"/>
    <property type="match status" value="1"/>
</dbReference>
<dbReference type="InterPro" id="IPR043502">
    <property type="entry name" value="DNA/RNA_pol_sf"/>
</dbReference>
<comment type="caution">
    <text evidence="2">The sequence shown here is derived from an EMBL/GenBank/DDBJ whole genome shotgun (WGS) entry which is preliminary data.</text>
</comment>
<proteinExistence type="predicted"/>
<dbReference type="PANTHER" id="PTHR11439:SF487">
    <property type="entry name" value="RNA-DIRECTED DNA POLYMERASE"/>
    <property type="match status" value="1"/>
</dbReference>
<dbReference type="EMBL" id="JAJFAZ020000006">
    <property type="protein sequence ID" value="KAI5322717.1"/>
    <property type="molecule type" value="Genomic_DNA"/>
</dbReference>
<evidence type="ECO:0000313" key="3">
    <source>
        <dbReference type="Proteomes" id="UP001054821"/>
    </source>
</evidence>